<accession>A0A2P8E037</accession>
<proteinExistence type="predicted"/>
<evidence type="ECO:0000313" key="3">
    <source>
        <dbReference type="Proteomes" id="UP000243528"/>
    </source>
</evidence>
<dbReference type="AlphaFoldDB" id="A0A2P8E037"/>
<evidence type="ECO:0000256" key="1">
    <source>
        <dbReference type="SAM" id="MobiDB-lite"/>
    </source>
</evidence>
<dbReference type="Proteomes" id="UP000243528">
    <property type="component" value="Unassembled WGS sequence"/>
</dbReference>
<keyword evidence="3" id="KW-1185">Reference proteome</keyword>
<dbReference type="RefSeq" id="WP_129711015.1">
    <property type="nucleotide sequence ID" value="NZ_PYGE01000009.1"/>
</dbReference>
<reference evidence="2 3" key="1">
    <citation type="submission" date="2018-03" db="EMBL/GenBank/DDBJ databases">
        <title>Genomic Encyclopedia of Archaeal and Bacterial Type Strains, Phase II (KMG-II): from individual species to whole genera.</title>
        <authorList>
            <person name="Goeker M."/>
        </authorList>
    </citation>
    <scope>NUCLEOTIDE SEQUENCE [LARGE SCALE GENOMIC DNA]</scope>
    <source>
        <strain evidence="2 3">DSM 45211</strain>
    </source>
</reference>
<dbReference type="EMBL" id="PYGE01000009">
    <property type="protein sequence ID" value="PSL02809.1"/>
    <property type="molecule type" value="Genomic_DNA"/>
</dbReference>
<sequence length="102" mass="11387">MMFRSVLPPRRRLRTATMLGYASVSGERWDRSHDDRHGDRHDEYQGQRPARSAPGMSRPPAQSAAFGGLDVVALLAELTSLRDEGVLSQQEFDVAKRQLPAP</sequence>
<evidence type="ECO:0000313" key="2">
    <source>
        <dbReference type="EMBL" id="PSL02809.1"/>
    </source>
</evidence>
<name>A0A2P8E037_9ACTN</name>
<feature type="region of interest" description="Disordered" evidence="1">
    <location>
        <begin position="24"/>
        <end position="63"/>
    </location>
</feature>
<organism evidence="2 3">
    <name type="scientific">Haloactinopolyspora alba</name>
    <dbReference type="NCBI Taxonomy" id="648780"/>
    <lineage>
        <taxon>Bacteria</taxon>
        <taxon>Bacillati</taxon>
        <taxon>Actinomycetota</taxon>
        <taxon>Actinomycetes</taxon>
        <taxon>Jiangellales</taxon>
        <taxon>Jiangellaceae</taxon>
        <taxon>Haloactinopolyspora</taxon>
    </lineage>
</organism>
<gene>
    <name evidence="2" type="ORF">CLV30_109117</name>
</gene>
<feature type="compositionally biased region" description="Basic and acidic residues" evidence="1">
    <location>
        <begin position="27"/>
        <end position="45"/>
    </location>
</feature>
<protein>
    <submittedName>
        <fullName evidence="2">Uncharacterized protein</fullName>
    </submittedName>
</protein>
<comment type="caution">
    <text evidence="2">The sequence shown here is derived from an EMBL/GenBank/DDBJ whole genome shotgun (WGS) entry which is preliminary data.</text>
</comment>